<evidence type="ECO:0000313" key="4">
    <source>
        <dbReference type="Proteomes" id="UP000006671"/>
    </source>
</evidence>
<dbReference type="SUPFAM" id="SSF53098">
    <property type="entry name" value="Ribonuclease H-like"/>
    <property type="match status" value="1"/>
</dbReference>
<gene>
    <name evidence="3" type="ORF">NAEGRDRAFT_56951</name>
</gene>
<dbReference type="InterPro" id="IPR051181">
    <property type="entry name" value="CAF1_poly(A)_ribonucleases"/>
</dbReference>
<feature type="region of interest" description="Disordered" evidence="2">
    <location>
        <begin position="652"/>
        <end position="707"/>
    </location>
</feature>
<dbReference type="SUPFAM" id="SSF54928">
    <property type="entry name" value="RNA-binding domain, RBD"/>
    <property type="match status" value="1"/>
</dbReference>
<feature type="region of interest" description="Disordered" evidence="2">
    <location>
        <begin position="261"/>
        <end position="281"/>
    </location>
</feature>
<dbReference type="EMBL" id="GG738849">
    <property type="protein sequence ID" value="EFC49121.1"/>
    <property type="molecule type" value="Genomic_DNA"/>
</dbReference>
<dbReference type="OrthoDB" id="1432093at2759"/>
<dbReference type="InParanoid" id="D2V2U5"/>
<comment type="similarity">
    <text evidence="1">Belongs to the CAF1 family.</text>
</comment>
<sequence>MENTAHLPDQSATTAINLETSATMVSEPMNGTTTIANTTTTTTNNETETIQNNSSSKTSEQIKKEVEDIANKIALERATNLRKEQPVKKPSSSIIDVTRLNFDEKFQEIQELLPTTAFISFDLEMTGLEVEYLKLKDSVKAFEVIQVGLCLWFVKDVVEEQPATDSMQDDEIIDQAERLRRLIKSSMNKKTTTTVTAKPYNFYVFKSPTRSANVFSCQNTCLQFLVNNKMDINKVIGQGISYMNEDEEEAIRENVTRITKQKAASATNRRKSDRGDKIQVENLKPEQREFLENCKSRVAEWFDNSEDDDINLDPCNTFERKLLFQEFGEMITLTTIYANNRTAFIRVQRASGESEEEKMQREIREAVNRDIGFSRIIRELKKHKHLFFIGHNAMLDMMHIVHKFIQPLPESSEQFKTIVRENFEHVIDTKYICETYPQISSALGRDTSLRTAFEYTLNNNNTDGPVFENFTEFYSSIKDFDHVAAFDAFMTGYVFYRISHMIATNRNNKNFKGIADLTHIKEMTNIINIHNCDLNLKLLKTNPSEDRSDVFLLTNLTQEITNEHIKDAFSRYGMIKIFWINAKYCWVKLSNKASVLSCNRDVMNQMECHNEGMKTLAFEKGVTIMTYAQAQQGKILPTISQLASLVPLAMEDENSKKRKNEEVEEQTTPSRNAANTSPSQNNNPKRVRRSSGVPPTESEKASSCNIL</sequence>
<proteinExistence type="inferred from homology"/>
<dbReference type="Pfam" id="PF04857">
    <property type="entry name" value="CAF1"/>
    <property type="match status" value="1"/>
</dbReference>
<dbReference type="Proteomes" id="UP000006671">
    <property type="component" value="Unassembled WGS sequence"/>
</dbReference>
<dbReference type="GeneID" id="8852557"/>
<evidence type="ECO:0000313" key="3">
    <source>
        <dbReference type="EMBL" id="EFC49121.1"/>
    </source>
</evidence>
<reference evidence="3 4" key="1">
    <citation type="journal article" date="2010" name="Cell">
        <title>The genome of Naegleria gruberi illuminates early eukaryotic versatility.</title>
        <authorList>
            <person name="Fritz-Laylin L.K."/>
            <person name="Prochnik S.E."/>
            <person name="Ginger M.L."/>
            <person name="Dacks J.B."/>
            <person name="Carpenter M.L."/>
            <person name="Field M.C."/>
            <person name="Kuo A."/>
            <person name="Paredez A."/>
            <person name="Chapman J."/>
            <person name="Pham J."/>
            <person name="Shu S."/>
            <person name="Neupane R."/>
            <person name="Cipriano M."/>
            <person name="Mancuso J."/>
            <person name="Tu H."/>
            <person name="Salamov A."/>
            <person name="Lindquist E."/>
            <person name="Shapiro H."/>
            <person name="Lucas S."/>
            <person name="Grigoriev I.V."/>
            <person name="Cande W.Z."/>
            <person name="Fulton C."/>
            <person name="Rokhsar D.S."/>
            <person name="Dawson S.C."/>
        </authorList>
    </citation>
    <scope>NUCLEOTIDE SEQUENCE [LARGE SCALE GENOMIC DNA]</scope>
    <source>
        <strain evidence="3 4">NEG-M</strain>
    </source>
</reference>
<evidence type="ECO:0000256" key="1">
    <source>
        <dbReference type="ARBA" id="ARBA00008372"/>
    </source>
</evidence>
<feature type="compositionally biased region" description="Polar residues" evidence="2">
    <location>
        <begin position="666"/>
        <end position="684"/>
    </location>
</feature>
<dbReference type="RefSeq" id="XP_002681865.1">
    <property type="nucleotide sequence ID" value="XM_002681819.1"/>
</dbReference>
<dbReference type="KEGG" id="ngr:NAEGRDRAFT_56951"/>
<name>D2V2U5_NAEGR</name>
<dbReference type="Gene3D" id="3.30.420.10">
    <property type="entry name" value="Ribonuclease H-like superfamily/Ribonuclease H"/>
    <property type="match status" value="2"/>
</dbReference>
<dbReference type="PANTHER" id="PTHR15092:SF22">
    <property type="entry name" value="POLY(A)-SPECIFIC RIBONUCLEASE PNLDC1"/>
    <property type="match status" value="1"/>
</dbReference>
<protein>
    <submittedName>
        <fullName evidence="3">Poly(A)-specific ribonuclease</fullName>
    </submittedName>
</protein>
<dbReference type="STRING" id="5762.D2V2U5"/>
<dbReference type="GO" id="GO:0003723">
    <property type="term" value="F:RNA binding"/>
    <property type="evidence" value="ECO:0007669"/>
    <property type="project" value="TreeGrafter"/>
</dbReference>
<dbReference type="InterPro" id="IPR006941">
    <property type="entry name" value="RNase_CAF1"/>
</dbReference>
<dbReference type="eggNOG" id="KOG1990">
    <property type="taxonomic scope" value="Eukaryota"/>
</dbReference>
<dbReference type="InterPro" id="IPR036397">
    <property type="entry name" value="RNaseH_sf"/>
</dbReference>
<dbReference type="InterPro" id="IPR012677">
    <property type="entry name" value="Nucleotide-bd_a/b_plait_sf"/>
</dbReference>
<organism evidence="4">
    <name type="scientific">Naegleria gruberi</name>
    <name type="common">Amoeba</name>
    <dbReference type="NCBI Taxonomy" id="5762"/>
    <lineage>
        <taxon>Eukaryota</taxon>
        <taxon>Discoba</taxon>
        <taxon>Heterolobosea</taxon>
        <taxon>Tetramitia</taxon>
        <taxon>Eutetramitia</taxon>
        <taxon>Vahlkampfiidae</taxon>
        <taxon>Naegleria</taxon>
    </lineage>
</organism>
<keyword evidence="4" id="KW-1185">Reference proteome</keyword>
<dbReference type="PANTHER" id="PTHR15092">
    <property type="entry name" value="POLY A -SPECIFIC RIBONUCLEASE/TARGET OF EGR1, MEMBER 1"/>
    <property type="match status" value="1"/>
</dbReference>
<dbReference type="InterPro" id="IPR012337">
    <property type="entry name" value="RNaseH-like_sf"/>
</dbReference>
<dbReference type="InterPro" id="IPR035979">
    <property type="entry name" value="RBD_domain_sf"/>
</dbReference>
<dbReference type="InterPro" id="IPR036867">
    <property type="entry name" value="R3H_dom_sf"/>
</dbReference>
<dbReference type="Gene3D" id="3.30.70.330">
    <property type="match status" value="1"/>
</dbReference>
<accession>D2V2U5</accession>
<dbReference type="AlphaFoldDB" id="D2V2U5"/>
<evidence type="ECO:0000256" key="2">
    <source>
        <dbReference type="SAM" id="MobiDB-lite"/>
    </source>
</evidence>
<dbReference type="SUPFAM" id="SSF82708">
    <property type="entry name" value="R3H domain"/>
    <property type="match status" value="1"/>
</dbReference>
<dbReference type="VEuPathDB" id="AmoebaDB:NAEGRDRAFT_56951"/>
<dbReference type="GO" id="GO:0000175">
    <property type="term" value="F:3'-5'-RNA exonuclease activity"/>
    <property type="evidence" value="ECO:0007669"/>
    <property type="project" value="TreeGrafter"/>
</dbReference>
<dbReference type="OMA" id="LMHTIIG"/>